<evidence type="ECO:0000313" key="2">
    <source>
        <dbReference type="EMBL" id="MBD2754526.1"/>
    </source>
</evidence>
<dbReference type="RefSeq" id="WP_191040170.1">
    <property type="nucleotide sequence ID" value="NZ_JACXAA010000006.1"/>
</dbReference>
<comment type="caution">
    <text evidence="2">The sequence shown here is derived from an EMBL/GenBank/DDBJ whole genome shotgun (WGS) entry which is preliminary data.</text>
</comment>
<dbReference type="AlphaFoldDB" id="A0A927GED4"/>
<sequence length="61" mass="6906">MPNTAQSDVVQPDTTREEAVDQQTLNEQMATGKAVIFGPAKKPSTAGVLWYWLPFRTWRLQ</sequence>
<name>A0A927GED4_9BACT</name>
<evidence type="ECO:0000313" key="3">
    <source>
        <dbReference type="Proteomes" id="UP000653797"/>
    </source>
</evidence>
<evidence type="ECO:0000256" key="1">
    <source>
        <dbReference type="SAM" id="MobiDB-lite"/>
    </source>
</evidence>
<dbReference type="Proteomes" id="UP000653797">
    <property type="component" value="Unassembled WGS sequence"/>
</dbReference>
<reference evidence="2" key="1">
    <citation type="submission" date="2020-09" db="EMBL/GenBank/DDBJ databases">
        <authorList>
            <person name="Kim M.K."/>
        </authorList>
    </citation>
    <scope>NUCLEOTIDE SEQUENCE</scope>
    <source>
        <strain evidence="2">BT704</strain>
    </source>
</reference>
<organism evidence="2 3">
    <name type="scientific">Spirosoma validum</name>
    <dbReference type="NCBI Taxonomy" id="2771355"/>
    <lineage>
        <taxon>Bacteria</taxon>
        <taxon>Pseudomonadati</taxon>
        <taxon>Bacteroidota</taxon>
        <taxon>Cytophagia</taxon>
        <taxon>Cytophagales</taxon>
        <taxon>Cytophagaceae</taxon>
        <taxon>Spirosoma</taxon>
    </lineage>
</organism>
<dbReference type="EMBL" id="JACXAA010000006">
    <property type="protein sequence ID" value="MBD2754526.1"/>
    <property type="molecule type" value="Genomic_DNA"/>
</dbReference>
<proteinExistence type="predicted"/>
<feature type="compositionally biased region" description="Polar residues" evidence="1">
    <location>
        <begin position="1"/>
        <end position="13"/>
    </location>
</feature>
<protein>
    <submittedName>
        <fullName evidence="2">Uncharacterized protein</fullName>
    </submittedName>
</protein>
<feature type="region of interest" description="Disordered" evidence="1">
    <location>
        <begin position="1"/>
        <end position="21"/>
    </location>
</feature>
<keyword evidence="3" id="KW-1185">Reference proteome</keyword>
<gene>
    <name evidence="2" type="ORF">IC230_16590</name>
</gene>
<accession>A0A927GED4</accession>